<reference evidence="2" key="1">
    <citation type="journal article" date="2022" name="Front. Genet.">
        <title>Chromosome-Scale Assembly of the Dendrobium nobile Genome Provides Insights Into the Molecular Mechanism of the Biosynthesis of the Medicinal Active Ingredient of Dendrobium.</title>
        <authorList>
            <person name="Xu Q."/>
            <person name="Niu S.-C."/>
            <person name="Li K.-L."/>
            <person name="Zheng P.-J."/>
            <person name="Zhang X.-J."/>
            <person name="Jia Y."/>
            <person name="Liu Y."/>
            <person name="Niu Y.-X."/>
            <person name="Yu L.-H."/>
            <person name="Chen D.-F."/>
            <person name="Zhang G.-Q."/>
        </authorList>
    </citation>
    <scope>NUCLEOTIDE SEQUENCE</scope>
    <source>
        <tissue evidence="2">Leaf</tissue>
    </source>
</reference>
<evidence type="ECO:0000256" key="1">
    <source>
        <dbReference type="SAM" id="MobiDB-lite"/>
    </source>
</evidence>
<dbReference type="OrthoDB" id="690728at2759"/>
<dbReference type="Proteomes" id="UP000829196">
    <property type="component" value="Unassembled WGS sequence"/>
</dbReference>
<proteinExistence type="predicted"/>
<evidence type="ECO:0008006" key="4">
    <source>
        <dbReference type="Google" id="ProtNLM"/>
    </source>
</evidence>
<accession>A0A8T3BP63</accession>
<comment type="caution">
    <text evidence="2">The sequence shown here is derived from an EMBL/GenBank/DDBJ whole genome shotgun (WGS) entry which is preliminary data.</text>
</comment>
<protein>
    <recommendedName>
        <fullName evidence="4">Retrovirus-related Pol polyprotein from transposon TNT 1-94</fullName>
    </recommendedName>
</protein>
<feature type="region of interest" description="Disordered" evidence="1">
    <location>
        <begin position="238"/>
        <end position="263"/>
    </location>
</feature>
<feature type="region of interest" description="Disordered" evidence="1">
    <location>
        <begin position="1"/>
        <end position="24"/>
    </location>
</feature>
<dbReference type="EMBL" id="JAGYWB010000007">
    <property type="protein sequence ID" value="KAI0516178.1"/>
    <property type="molecule type" value="Genomic_DNA"/>
</dbReference>
<name>A0A8T3BP63_DENNO</name>
<dbReference type="PANTHER" id="PTHR47481">
    <property type="match status" value="1"/>
</dbReference>
<dbReference type="SMR" id="A0A8T3BP63"/>
<evidence type="ECO:0000313" key="3">
    <source>
        <dbReference type="Proteomes" id="UP000829196"/>
    </source>
</evidence>
<dbReference type="AlphaFoldDB" id="A0A8T3BP63"/>
<dbReference type="PANTHER" id="PTHR47481:SF31">
    <property type="entry name" value="OS01G0873500 PROTEIN"/>
    <property type="match status" value="1"/>
</dbReference>
<gene>
    <name evidence="2" type="ORF">KFK09_008850</name>
</gene>
<dbReference type="Pfam" id="PF14223">
    <property type="entry name" value="Retrotran_gag_2"/>
    <property type="match status" value="1"/>
</dbReference>
<organism evidence="2 3">
    <name type="scientific">Dendrobium nobile</name>
    <name type="common">Orchid</name>
    <dbReference type="NCBI Taxonomy" id="94219"/>
    <lineage>
        <taxon>Eukaryota</taxon>
        <taxon>Viridiplantae</taxon>
        <taxon>Streptophyta</taxon>
        <taxon>Embryophyta</taxon>
        <taxon>Tracheophyta</taxon>
        <taxon>Spermatophyta</taxon>
        <taxon>Magnoliopsida</taxon>
        <taxon>Liliopsida</taxon>
        <taxon>Asparagales</taxon>
        <taxon>Orchidaceae</taxon>
        <taxon>Epidendroideae</taxon>
        <taxon>Malaxideae</taxon>
        <taxon>Dendrobiinae</taxon>
        <taxon>Dendrobium</taxon>
    </lineage>
</organism>
<evidence type="ECO:0000313" key="2">
    <source>
        <dbReference type="EMBL" id="KAI0516178.1"/>
    </source>
</evidence>
<keyword evidence="3" id="KW-1185">Reference proteome</keyword>
<sequence length="286" mass="32082">MTISHSASSSATEQQPRNPTENSPISHSLKFVVSNLKTLVPHQLSPDNYPIWRHQILKLLRANNFEQFLAPPTHSGNASDPDFDSVIKNWKITDQSLQAAVCSTISPAVLPYIIHLDTTHEIWQALESQFQATSRSKVIQLRNELHHVSMKNLSMTQYLTEIKKLVDQIASAGSSIDSEDIILHILNGLTPAYQLFKTYVRNSPLPIRLENLYAMLISEEIHVNADAARLHTDTLQQSALYSNRGRGRRNRERSSQASQSVSRTGQQQSLPVCQICLKKGHTADVC</sequence>